<dbReference type="GO" id="GO:0005506">
    <property type="term" value="F:iron ion binding"/>
    <property type="evidence" value="ECO:0007669"/>
    <property type="project" value="InterPro"/>
</dbReference>
<dbReference type="Gene3D" id="3.30.300.130">
    <property type="entry name" value="Fe-S cluster assembly (FSCA)"/>
    <property type="match status" value="1"/>
</dbReference>
<dbReference type="KEGG" id="pabo:BCY86_04585"/>
<dbReference type="STRING" id="1882918.BCY86_04585"/>
<dbReference type="InterPro" id="IPR001075">
    <property type="entry name" value="NIF_FeS_clus_asmbl_NifU_C"/>
</dbReference>
<dbReference type="GO" id="GO:0051536">
    <property type="term" value="F:iron-sulfur cluster binding"/>
    <property type="evidence" value="ECO:0007669"/>
    <property type="project" value="InterPro"/>
</dbReference>
<dbReference type="Proteomes" id="UP000185544">
    <property type="component" value="Chromosome"/>
</dbReference>
<proteinExistence type="predicted"/>
<name>A0A1L6MX71_9BACT</name>
<gene>
    <name evidence="2" type="ORF">BCY86_04585</name>
</gene>
<dbReference type="GO" id="GO:0016226">
    <property type="term" value="P:iron-sulfur cluster assembly"/>
    <property type="evidence" value="ECO:0007669"/>
    <property type="project" value="InterPro"/>
</dbReference>
<dbReference type="Pfam" id="PF01106">
    <property type="entry name" value="NifU"/>
    <property type="match status" value="1"/>
</dbReference>
<reference evidence="2 3" key="1">
    <citation type="submission" date="2016-08" db="EMBL/GenBank/DDBJ databases">
        <title>Identification and validation of antigenic proteins from Pajaroellobacter abortibovis using de-novo genome sequence assembly and reverse vaccinology.</title>
        <authorList>
            <person name="Welly B.T."/>
            <person name="Miller M.R."/>
            <person name="Stott J.L."/>
            <person name="Blanchard M.T."/>
            <person name="Islas-Trejo A.D."/>
            <person name="O'Rourke S.M."/>
            <person name="Young A.E."/>
            <person name="Medrano J.F."/>
            <person name="Van Eenennaam A.L."/>
        </authorList>
    </citation>
    <scope>NUCLEOTIDE SEQUENCE [LARGE SCALE GENOMIC DNA]</scope>
    <source>
        <strain evidence="2 3">BTF92-0548A/99-0131</strain>
    </source>
</reference>
<dbReference type="SUPFAM" id="SSF117916">
    <property type="entry name" value="Fe-S cluster assembly (FSCA) domain-like"/>
    <property type="match status" value="1"/>
</dbReference>
<dbReference type="AlphaFoldDB" id="A0A1L6MX71"/>
<evidence type="ECO:0000313" key="2">
    <source>
        <dbReference type="EMBL" id="APS00039.1"/>
    </source>
</evidence>
<evidence type="ECO:0000313" key="3">
    <source>
        <dbReference type="Proteomes" id="UP000185544"/>
    </source>
</evidence>
<organism evidence="2 3">
    <name type="scientific">Pajaroellobacter abortibovis</name>
    <dbReference type="NCBI Taxonomy" id="1882918"/>
    <lineage>
        <taxon>Bacteria</taxon>
        <taxon>Pseudomonadati</taxon>
        <taxon>Myxococcota</taxon>
        <taxon>Polyangia</taxon>
        <taxon>Polyangiales</taxon>
        <taxon>Polyangiaceae</taxon>
    </lineage>
</organism>
<feature type="domain" description="NIF system FeS cluster assembly NifU C-terminal" evidence="1">
    <location>
        <begin position="10"/>
        <end position="62"/>
    </location>
</feature>
<keyword evidence="3" id="KW-1185">Reference proteome</keyword>
<dbReference type="EMBL" id="CP016908">
    <property type="protein sequence ID" value="APS00039.1"/>
    <property type="molecule type" value="Genomic_DNA"/>
</dbReference>
<dbReference type="InterPro" id="IPR034904">
    <property type="entry name" value="FSCA_dom_sf"/>
</dbReference>
<accession>A0A1L6MX71</accession>
<sequence>MLCRQSLSHLIESDGGSLYLLSFSEQAIHLLLSDHCAGCPGFSWTRQYVIEPIFRNKFPNVKICVTTGYCVPAHAIKL</sequence>
<evidence type="ECO:0000259" key="1">
    <source>
        <dbReference type="Pfam" id="PF01106"/>
    </source>
</evidence>
<protein>
    <recommendedName>
        <fullName evidence="1">NIF system FeS cluster assembly NifU C-terminal domain-containing protein</fullName>
    </recommendedName>
</protein>